<keyword evidence="5" id="KW-1185">Reference proteome</keyword>
<keyword evidence="1" id="KW-0328">Glycosyltransferase</keyword>
<dbReference type="Pfam" id="PF13579">
    <property type="entry name" value="Glyco_trans_4_4"/>
    <property type="match status" value="1"/>
</dbReference>
<evidence type="ECO:0000259" key="3">
    <source>
        <dbReference type="Pfam" id="PF13579"/>
    </source>
</evidence>
<evidence type="ECO:0000313" key="5">
    <source>
        <dbReference type="Proteomes" id="UP001494902"/>
    </source>
</evidence>
<evidence type="ECO:0000256" key="2">
    <source>
        <dbReference type="ARBA" id="ARBA00022679"/>
    </source>
</evidence>
<dbReference type="SUPFAM" id="SSF53756">
    <property type="entry name" value="UDP-Glycosyltransferase/glycogen phosphorylase"/>
    <property type="match status" value="1"/>
</dbReference>
<feature type="domain" description="Glycosyltransferase subfamily 4-like N-terminal" evidence="3">
    <location>
        <begin position="12"/>
        <end position="161"/>
    </location>
</feature>
<dbReference type="Pfam" id="PF13692">
    <property type="entry name" value="Glyco_trans_1_4"/>
    <property type="match status" value="1"/>
</dbReference>
<protein>
    <submittedName>
        <fullName evidence="4">DUF1972 domain-containing protein</fullName>
    </submittedName>
</protein>
<proteinExistence type="predicted"/>
<accession>A0ABV1K3L3</accession>
<dbReference type="EMBL" id="JBEDNQ010000001">
    <property type="protein sequence ID" value="MEQ3549044.1"/>
    <property type="molecule type" value="Genomic_DNA"/>
</dbReference>
<dbReference type="Gene3D" id="3.40.50.2000">
    <property type="entry name" value="Glycogen Phosphorylase B"/>
    <property type="match status" value="2"/>
</dbReference>
<sequence length="373" mass="41472">MIGTRGVPARYGGFETAVEEIGRRLADKGHRVTVYCRGRDEASTDHLGMRRVVLPSLRGRSVETLSHTFLSVLHAIRPRYRPDVAFVFNAANAPLIILLRIFRIPVAVHVDGLEWRRAKWGRVGRTYYLLCERFAARTADALIADARGIENYFRKKYGADSDFIAYGAPEVEPDRPGLLEPVNVEPRGYHLVVARMEPENHVDVIVEGYTQSTARLPLVVVGSVPYETEYIRRVADLAADDVRVRLVGSVWNQDLLDQLYANCASYLHGHSVGGTNPSLLRAMGAGAFVVAWDVDFNREIVRDDGAYFGDPAELSARIEEVEAEPDTAGERGRAGKKHVLATYAWDTVTADYEALAQRLEPQRRAGATGRLKG</sequence>
<name>A0ABV1K3L3_9PSEU</name>
<reference evidence="4 5" key="1">
    <citation type="submission" date="2024-03" db="EMBL/GenBank/DDBJ databases">
        <title>Draft genome sequence of Pseudonocardia nematodicida JCM 31783.</title>
        <authorList>
            <person name="Butdee W."/>
            <person name="Duangmal K."/>
        </authorList>
    </citation>
    <scope>NUCLEOTIDE SEQUENCE [LARGE SCALE GENOMIC DNA]</scope>
    <source>
        <strain evidence="4 5">JCM 31783</strain>
    </source>
</reference>
<dbReference type="RefSeq" id="WP_349296772.1">
    <property type="nucleotide sequence ID" value="NZ_JBEDNQ010000001.1"/>
</dbReference>
<organism evidence="4 5">
    <name type="scientific">Pseudonocardia nematodicida</name>
    <dbReference type="NCBI Taxonomy" id="1206997"/>
    <lineage>
        <taxon>Bacteria</taxon>
        <taxon>Bacillati</taxon>
        <taxon>Actinomycetota</taxon>
        <taxon>Actinomycetes</taxon>
        <taxon>Pseudonocardiales</taxon>
        <taxon>Pseudonocardiaceae</taxon>
        <taxon>Pseudonocardia</taxon>
    </lineage>
</organism>
<dbReference type="InterPro" id="IPR028098">
    <property type="entry name" value="Glyco_trans_4-like_N"/>
</dbReference>
<evidence type="ECO:0000256" key="1">
    <source>
        <dbReference type="ARBA" id="ARBA00022676"/>
    </source>
</evidence>
<dbReference type="PANTHER" id="PTHR12526">
    <property type="entry name" value="GLYCOSYLTRANSFERASE"/>
    <property type="match status" value="1"/>
</dbReference>
<comment type="caution">
    <text evidence="4">The sequence shown here is derived from an EMBL/GenBank/DDBJ whole genome shotgun (WGS) entry which is preliminary data.</text>
</comment>
<gene>
    <name evidence="4" type="ORF">WIS52_01060</name>
</gene>
<keyword evidence="2" id="KW-0808">Transferase</keyword>
<evidence type="ECO:0000313" key="4">
    <source>
        <dbReference type="EMBL" id="MEQ3549044.1"/>
    </source>
</evidence>
<dbReference type="Proteomes" id="UP001494902">
    <property type="component" value="Unassembled WGS sequence"/>
</dbReference>